<evidence type="ECO:0000256" key="1">
    <source>
        <dbReference type="ARBA" id="ARBA00004442"/>
    </source>
</evidence>
<feature type="chain" id="PRO_5032420121" evidence="8">
    <location>
        <begin position="25"/>
        <end position="416"/>
    </location>
</feature>
<keyword evidence="4" id="KW-1134">Transmembrane beta strand</keyword>
<dbReference type="Proteomes" id="UP000581447">
    <property type="component" value="Unassembled WGS sequence"/>
</dbReference>
<evidence type="ECO:0000256" key="3">
    <source>
        <dbReference type="ARBA" id="ARBA00022448"/>
    </source>
</evidence>
<dbReference type="SUPFAM" id="SSF56954">
    <property type="entry name" value="Outer membrane efflux proteins (OEP)"/>
    <property type="match status" value="1"/>
</dbReference>
<keyword evidence="5" id="KW-0812">Transmembrane</keyword>
<evidence type="ECO:0000256" key="8">
    <source>
        <dbReference type="SAM" id="SignalP"/>
    </source>
</evidence>
<evidence type="ECO:0000256" key="6">
    <source>
        <dbReference type="ARBA" id="ARBA00023136"/>
    </source>
</evidence>
<reference evidence="9 10" key="1">
    <citation type="submission" date="2020-08" db="EMBL/GenBank/DDBJ databases">
        <title>Genomic Encyclopedia of Type Strains, Phase IV (KMG-IV): sequencing the most valuable type-strain genomes for metagenomic binning, comparative biology and taxonomic classification.</title>
        <authorList>
            <person name="Goeker M."/>
        </authorList>
    </citation>
    <scope>NUCLEOTIDE SEQUENCE [LARGE SCALE GENOMIC DNA]</scope>
    <source>
        <strain evidence="9 10">DSM 29050</strain>
    </source>
</reference>
<feature type="signal peptide" evidence="8">
    <location>
        <begin position="1"/>
        <end position="24"/>
    </location>
</feature>
<dbReference type="GO" id="GO:0009279">
    <property type="term" value="C:cell outer membrane"/>
    <property type="evidence" value="ECO:0007669"/>
    <property type="project" value="UniProtKB-SubCell"/>
</dbReference>
<name>A0A840B248_9SPHN</name>
<gene>
    <name evidence="9" type="ORF">GGR91_001534</name>
</gene>
<dbReference type="EMBL" id="JACIEA010000002">
    <property type="protein sequence ID" value="MBB3943276.1"/>
    <property type="molecule type" value="Genomic_DNA"/>
</dbReference>
<evidence type="ECO:0000256" key="5">
    <source>
        <dbReference type="ARBA" id="ARBA00022692"/>
    </source>
</evidence>
<evidence type="ECO:0000313" key="10">
    <source>
        <dbReference type="Proteomes" id="UP000581447"/>
    </source>
</evidence>
<dbReference type="PANTHER" id="PTHR30026">
    <property type="entry name" value="OUTER MEMBRANE PROTEIN TOLC"/>
    <property type="match status" value="1"/>
</dbReference>
<keyword evidence="3" id="KW-0813">Transport</keyword>
<protein>
    <submittedName>
        <fullName evidence="9">Adhesin transport system outer membrane protein</fullName>
    </submittedName>
</protein>
<organism evidence="9 10">
    <name type="scientific">Sphingorhabdus rigui</name>
    <dbReference type="NCBI Taxonomy" id="1282858"/>
    <lineage>
        <taxon>Bacteria</taxon>
        <taxon>Pseudomonadati</taxon>
        <taxon>Pseudomonadota</taxon>
        <taxon>Alphaproteobacteria</taxon>
        <taxon>Sphingomonadales</taxon>
        <taxon>Sphingomonadaceae</taxon>
        <taxon>Sphingorhabdus</taxon>
    </lineage>
</organism>
<dbReference type="GO" id="GO:1990281">
    <property type="term" value="C:efflux pump complex"/>
    <property type="evidence" value="ECO:0007669"/>
    <property type="project" value="TreeGrafter"/>
</dbReference>
<sequence length="416" mass="45263">MLFTLTLVALSSPLAAKSGPVAQAAGEMSSADVHSLVNRAVKTHPSVAAAEASVRAAGADTRSAKWQQFPSFSVEGLFLNQRSNKLQPQVIAEQPLWSGGRLSGTIKRAKIRENAALAAYDEAVLAIASSTSQAFYEVHRWRERNALLSVSLEQHNRMVATMERRVAQEVSPLSDLELARTRALQVEQQLFQGKAQERSALNVLRELVGDPLLDLIGSAPDVQTWPSLDDAYVIDESLNFSPNLKRLKFEAQALGAEAQITRASILPQLSSQYSYSDTFGHRVGIVLKAKTDGGLSRFAAADAARQRVEAGELQIVAGERRLREQLFALLREYESATSRLSGSVTASDAAQRITESYLRQFTSGRRTWLDVMNAVREETAAKTDAVEARIAGISSLARLLLLSGQWASDPTSDANS</sequence>
<dbReference type="RefSeq" id="WP_183941610.1">
    <property type="nucleotide sequence ID" value="NZ_BAABBG010000005.1"/>
</dbReference>
<keyword evidence="10" id="KW-1185">Reference proteome</keyword>
<accession>A0A840B248</accession>
<dbReference type="PANTHER" id="PTHR30026:SF22">
    <property type="entry name" value="OUTER MEMBRANE EFFLUX PROTEIN"/>
    <property type="match status" value="1"/>
</dbReference>
<evidence type="ECO:0000256" key="7">
    <source>
        <dbReference type="ARBA" id="ARBA00023237"/>
    </source>
</evidence>
<dbReference type="InterPro" id="IPR003423">
    <property type="entry name" value="OMP_efflux"/>
</dbReference>
<dbReference type="GO" id="GO:0015562">
    <property type="term" value="F:efflux transmembrane transporter activity"/>
    <property type="evidence" value="ECO:0007669"/>
    <property type="project" value="InterPro"/>
</dbReference>
<proteinExistence type="inferred from homology"/>
<dbReference type="Gene3D" id="1.20.1600.10">
    <property type="entry name" value="Outer membrane efflux proteins (OEP)"/>
    <property type="match status" value="1"/>
</dbReference>
<dbReference type="InterPro" id="IPR051906">
    <property type="entry name" value="TolC-like"/>
</dbReference>
<keyword evidence="7" id="KW-0998">Cell outer membrane</keyword>
<dbReference type="GO" id="GO:0015288">
    <property type="term" value="F:porin activity"/>
    <property type="evidence" value="ECO:0007669"/>
    <property type="project" value="TreeGrafter"/>
</dbReference>
<dbReference type="Pfam" id="PF02321">
    <property type="entry name" value="OEP"/>
    <property type="match status" value="1"/>
</dbReference>
<comment type="caution">
    <text evidence="9">The sequence shown here is derived from an EMBL/GenBank/DDBJ whole genome shotgun (WGS) entry which is preliminary data.</text>
</comment>
<keyword evidence="6" id="KW-0472">Membrane</keyword>
<evidence type="ECO:0000313" key="9">
    <source>
        <dbReference type="EMBL" id="MBB3943276.1"/>
    </source>
</evidence>
<comment type="subcellular location">
    <subcellularLocation>
        <location evidence="1">Cell outer membrane</location>
    </subcellularLocation>
</comment>
<comment type="similarity">
    <text evidence="2">Belongs to the outer membrane factor (OMF) (TC 1.B.17) family.</text>
</comment>
<evidence type="ECO:0000256" key="4">
    <source>
        <dbReference type="ARBA" id="ARBA00022452"/>
    </source>
</evidence>
<evidence type="ECO:0000256" key="2">
    <source>
        <dbReference type="ARBA" id="ARBA00007613"/>
    </source>
</evidence>
<keyword evidence="8" id="KW-0732">Signal</keyword>
<dbReference type="AlphaFoldDB" id="A0A840B248"/>